<reference evidence="10" key="1">
    <citation type="journal article" date="2019" name="Int. J. Syst. Evol. Microbiol.">
        <title>The Global Catalogue of Microorganisms (GCM) 10K type strain sequencing project: providing services to taxonomists for standard genome sequencing and annotation.</title>
        <authorList>
            <consortium name="The Broad Institute Genomics Platform"/>
            <consortium name="The Broad Institute Genome Sequencing Center for Infectious Disease"/>
            <person name="Wu L."/>
            <person name="Ma J."/>
        </authorList>
    </citation>
    <scope>NUCLEOTIDE SEQUENCE [LARGE SCALE GENOMIC DNA]</scope>
    <source>
        <strain evidence="10">CECT 8472</strain>
    </source>
</reference>
<keyword evidence="9" id="KW-0067">ATP-binding</keyword>
<dbReference type="PANTHER" id="PTHR43711">
    <property type="entry name" value="TWO-COMPONENT HISTIDINE KINASE"/>
    <property type="match status" value="1"/>
</dbReference>
<keyword evidence="6" id="KW-0902">Two-component regulatory system</keyword>
<dbReference type="PRINTS" id="PR00344">
    <property type="entry name" value="BCTRLSENSOR"/>
</dbReference>
<evidence type="ECO:0000256" key="6">
    <source>
        <dbReference type="ARBA" id="ARBA00023012"/>
    </source>
</evidence>
<dbReference type="RefSeq" id="WP_382423473.1">
    <property type="nucleotide sequence ID" value="NZ_JBHSCW010000011.1"/>
</dbReference>
<evidence type="ECO:0000313" key="9">
    <source>
        <dbReference type="EMBL" id="MFC4353096.1"/>
    </source>
</evidence>
<evidence type="ECO:0000256" key="5">
    <source>
        <dbReference type="ARBA" id="ARBA00022777"/>
    </source>
</evidence>
<keyword evidence="9" id="KW-0547">Nucleotide-binding</keyword>
<evidence type="ECO:0000256" key="1">
    <source>
        <dbReference type="ARBA" id="ARBA00000085"/>
    </source>
</evidence>
<comment type="caution">
    <text evidence="9">The sequence shown here is derived from an EMBL/GenBank/DDBJ whole genome shotgun (WGS) entry which is preliminary data.</text>
</comment>
<evidence type="ECO:0000256" key="3">
    <source>
        <dbReference type="ARBA" id="ARBA00022553"/>
    </source>
</evidence>
<dbReference type="InterPro" id="IPR036097">
    <property type="entry name" value="HisK_dim/P_sf"/>
</dbReference>
<proteinExistence type="predicted"/>
<comment type="catalytic activity">
    <reaction evidence="1">
        <text>ATP + protein L-histidine = ADP + protein N-phospho-L-histidine.</text>
        <dbReference type="EC" id="2.7.13.3"/>
    </reaction>
</comment>
<evidence type="ECO:0000256" key="4">
    <source>
        <dbReference type="ARBA" id="ARBA00022679"/>
    </source>
</evidence>
<dbReference type="SUPFAM" id="SSF55874">
    <property type="entry name" value="ATPase domain of HSP90 chaperone/DNA topoisomerase II/histidine kinase"/>
    <property type="match status" value="1"/>
</dbReference>
<dbReference type="InterPro" id="IPR005467">
    <property type="entry name" value="His_kinase_dom"/>
</dbReference>
<evidence type="ECO:0000313" key="10">
    <source>
        <dbReference type="Proteomes" id="UP001595799"/>
    </source>
</evidence>
<sequence length="469" mass="51612">MPSTGVSMIGVPERKAAETQQSRIESTYPSGEVDRRAEDFLRASAEWLWETDSDLNLTYVSAPVTRGLGRLAYRLVGEPLLSLFSEADEKADELSRDTLRRAVEARRPFRNLLFHITNPEGDTDVVSLCGVAYFDDTTGRYLGYRGTAAPWEPHAGSGRQTQNVQALESAPEEDTNYRLIQEMERLAIEVSELRYGLKISEQNSDESEEERLARLAHELRSPLNAIVGYAEFATKSPYGPLPSRYLHCLQSISAAAAHLQRVITTFVEGSQPKEESEDQADDELPLAEIVAEVAVILSLEAERAGVNWSKIGPVGPWMIKGDRRAIAQILINLLGNAIKFTPHGGSVGLKAEPLSEEQLAIVIWDEGIGIPEQELNRIFEAGYRAKQNKDHVRPGRGLGLAIARELAREMGGDIIAESTPGQGSRFVVTLPRVTHQQSAASANDDPEPHIGATMRGTQNFTGDSPDKQF</sequence>
<dbReference type="SMART" id="SM00387">
    <property type="entry name" value="HATPase_c"/>
    <property type="match status" value="1"/>
</dbReference>
<dbReference type="SUPFAM" id="SSF47384">
    <property type="entry name" value="Homodimeric domain of signal transducing histidine kinase"/>
    <property type="match status" value="1"/>
</dbReference>
<protein>
    <recommendedName>
        <fullName evidence="2">histidine kinase</fullName>
        <ecNumber evidence="2">2.7.13.3</ecNumber>
    </recommendedName>
</protein>
<dbReference type="SUPFAM" id="SSF55785">
    <property type="entry name" value="PYP-like sensor domain (PAS domain)"/>
    <property type="match status" value="1"/>
</dbReference>
<name>A0ABV8UQR8_9PROT</name>
<dbReference type="InterPro" id="IPR003661">
    <property type="entry name" value="HisK_dim/P_dom"/>
</dbReference>
<feature type="compositionally biased region" description="Polar residues" evidence="7">
    <location>
        <begin position="18"/>
        <end position="29"/>
    </location>
</feature>
<dbReference type="PROSITE" id="PS50109">
    <property type="entry name" value="HIS_KIN"/>
    <property type="match status" value="1"/>
</dbReference>
<dbReference type="GO" id="GO:0005524">
    <property type="term" value="F:ATP binding"/>
    <property type="evidence" value="ECO:0007669"/>
    <property type="project" value="UniProtKB-KW"/>
</dbReference>
<keyword evidence="5" id="KW-0418">Kinase</keyword>
<dbReference type="EC" id="2.7.13.3" evidence="2"/>
<keyword evidence="4" id="KW-0808">Transferase</keyword>
<gene>
    <name evidence="9" type="ORF">ACFOW6_16220</name>
</gene>
<dbReference type="InterPro" id="IPR050736">
    <property type="entry name" value="Sensor_HK_Regulatory"/>
</dbReference>
<dbReference type="Gene3D" id="3.30.565.10">
    <property type="entry name" value="Histidine kinase-like ATPase, C-terminal domain"/>
    <property type="match status" value="1"/>
</dbReference>
<dbReference type="InterPro" id="IPR035965">
    <property type="entry name" value="PAS-like_dom_sf"/>
</dbReference>
<dbReference type="Proteomes" id="UP001595799">
    <property type="component" value="Unassembled WGS sequence"/>
</dbReference>
<dbReference type="InterPro" id="IPR004358">
    <property type="entry name" value="Sig_transdc_His_kin-like_C"/>
</dbReference>
<feature type="region of interest" description="Disordered" evidence="7">
    <location>
        <begin position="435"/>
        <end position="469"/>
    </location>
</feature>
<feature type="domain" description="Histidine kinase" evidence="8">
    <location>
        <begin position="214"/>
        <end position="434"/>
    </location>
</feature>
<dbReference type="SMART" id="SM00388">
    <property type="entry name" value="HisKA"/>
    <property type="match status" value="1"/>
</dbReference>
<dbReference type="CDD" id="cd00082">
    <property type="entry name" value="HisKA"/>
    <property type="match status" value="1"/>
</dbReference>
<dbReference type="Pfam" id="PF02518">
    <property type="entry name" value="HATPase_c"/>
    <property type="match status" value="1"/>
</dbReference>
<evidence type="ECO:0000256" key="7">
    <source>
        <dbReference type="SAM" id="MobiDB-lite"/>
    </source>
</evidence>
<dbReference type="InterPro" id="IPR003594">
    <property type="entry name" value="HATPase_dom"/>
</dbReference>
<dbReference type="EMBL" id="JBHSCW010000011">
    <property type="protein sequence ID" value="MFC4353096.1"/>
    <property type="molecule type" value="Genomic_DNA"/>
</dbReference>
<dbReference type="Pfam" id="PF00512">
    <property type="entry name" value="HisKA"/>
    <property type="match status" value="1"/>
</dbReference>
<keyword evidence="10" id="KW-1185">Reference proteome</keyword>
<dbReference type="CDD" id="cd16922">
    <property type="entry name" value="HATPase_EvgS-ArcB-TorS-like"/>
    <property type="match status" value="1"/>
</dbReference>
<dbReference type="Gene3D" id="1.10.287.130">
    <property type="match status" value="1"/>
</dbReference>
<dbReference type="PANTHER" id="PTHR43711:SF1">
    <property type="entry name" value="HISTIDINE KINASE 1"/>
    <property type="match status" value="1"/>
</dbReference>
<feature type="region of interest" description="Disordered" evidence="7">
    <location>
        <begin position="1"/>
        <end position="30"/>
    </location>
</feature>
<dbReference type="InterPro" id="IPR036890">
    <property type="entry name" value="HATPase_C_sf"/>
</dbReference>
<accession>A0ABV8UQR8</accession>
<evidence type="ECO:0000259" key="8">
    <source>
        <dbReference type="PROSITE" id="PS50109"/>
    </source>
</evidence>
<evidence type="ECO:0000256" key="2">
    <source>
        <dbReference type="ARBA" id="ARBA00012438"/>
    </source>
</evidence>
<keyword evidence="3" id="KW-0597">Phosphoprotein</keyword>
<organism evidence="9 10">
    <name type="scientific">Fodinicurvata halophila</name>
    <dbReference type="NCBI Taxonomy" id="1419723"/>
    <lineage>
        <taxon>Bacteria</taxon>
        <taxon>Pseudomonadati</taxon>
        <taxon>Pseudomonadota</taxon>
        <taxon>Alphaproteobacteria</taxon>
        <taxon>Rhodospirillales</taxon>
        <taxon>Rhodovibrionaceae</taxon>
        <taxon>Fodinicurvata</taxon>
    </lineage>
</organism>